<feature type="domain" description="EF-hand" evidence="6">
    <location>
        <begin position="132"/>
        <end position="167"/>
    </location>
</feature>
<reference evidence="7" key="1">
    <citation type="journal article" date="2023" name="GigaByte">
        <title>Genome assembly of the bearded iris, Iris pallida Lam.</title>
        <authorList>
            <person name="Bruccoleri R.E."/>
            <person name="Oakeley E.J."/>
            <person name="Faust A.M.E."/>
            <person name="Altorfer M."/>
            <person name="Dessus-Babus S."/>
            <person name="Burckhardt D."/>
            <person name="Oertli M."/>
            <person name="Naumann U."/>
            <person name="Petersen F."/>
            <person name="Wong J."/>
        </authorList>
    </citation>
    <scope>NUCLEOTIDE SEQUENCE</scope>
    <source>
        <strain evidence="7">GSM-AAB239-AS_SAM_17_03QT</strain>
    </source>
</reference>
<reference evidence="7" key="2">
    <citation type="submission" date="2023-04" db="EMBL/GenBank/DDBJ databases">
        <authorList>
            <person name="Bruccoleri R.E."/>
            <person name="Oakeley E.J."/>
            <person name="Faust A.-M."/>
            <person name="Dessus-Babus S."/>
            <person name="Altorfer M."/>
            <person name="Burckhardt D."/>
            <person name="Oertli M."/>
            <person name="Naumann U."/>
            <person name="Petersen F."/>
            <person name="Wong J."/>
        </authorList>
    </citation>
    <scope>NUCLEOTIDE SEQUENCE</scope>
    <source>
        <strain evidence="7">GSM-AAB239-AS_SAM_17_03QT</strain>
        <tissue evidence="7">Leaf</tissue>
    </source>
</reference>
<protein>
    <submittedName>
        <fullName evidence="7">Calcium-binding protein CML36</fullName>
    </submittedName>
</protein>
<sequence>MKLSVGSLFGSSQKKKKSNPTRTISRSASPSFGSSSSSVSTPKTVLRGGPPDPFSSISRRDLEALLRRLGPDPLTEDEISSISLADLGAIASGPADGSELRDAFGVFDADGDGKISAEELLGIFESLGDSDCTLEDCRRMIGVVDRDGDGFVGFEDFVILMEADGQR</sequence>
<dbReference type="InterPro" id="IPR018247">
    <property type="entry name" value="EF_Hand_1_Ca_BS"/>
</dbReference>
<evidence type="ECO:0000256" key="3">
    <source>
        <dbReference type="ARBA" id="ARBA00022737"/>
    </source>
</evidence>
<keyword evidence="3" id="KW-0677">Repeat</keyword>
<accession>A0AAX6GT76</accession>
<evidence type="ECO:0000313" key="8">
    <source>
        <dbReference type="Proteomes" id="UP001140949"/>
    </source>
</evidence>
<dbReference type="Pfam" id="PF13499">
    <property type="entry name" value="EF-hand_7"/>
    <property type="match status" value="1"/>
</dbReference>
<evidence type="ECO:0000256" key="5">
    <source>
        <dbReference type="SAM" id="MobiDB-lite"/>
    </source>
</evidence>
<proteinExistence type="predicted"/>
<dbReference type="InterPro" id="IPR039647">
    <property type="entry name" value="EF_hand_pair_protein_CML-like"/>
</dbReference>
<feature type="compositionally biased region" description="Low complexity" evidence="5">
    <location>
        <begin position="25"/>
        <end position="40"/>
    </location>
</feature>
<keyword evidence="8" id="KW-1185">Reference proteome</keyword>
<dbReference type="GO" id="GO:0005509">
    <property type="term" value="F:calcium ion binding"/>
    <property type="evidence" value="ECO:0007669"/>
    <property type="project" value="InterPro"/>
</dbReference>
<comment type="function">
    <text evidence="1">Potential calcium sensor.</text>
</comment>
<evidence type="ECO:0000256" key="1">
    <source>
        <dbReference type="ARBA" id="ARBA00003291"/>
    </source>
</evidence>
<dbReference type="InterPro" id="IPR011992">
    <property type="entry name" value="EF-hand-dom_pair"/>
</dbReference>
<comment type="caution">
    <text evidence="7">The sequence shown here is derived from an EMBL/GenBank/DDBJ whole genome shotgun (WGS) entry which is preliminary data.</text>
</comment>
<name>A0AAX6GT76_IRIPA</name>
<feature type="domain" description="EF-hand" evidence="6">
    <location>
        <begin position="95"/>
        <end position="130"/>
    </location>
</feature>
<dbReference type="SUPFAM" id="SSF47473">
    <property type="entry name" value="EF-hand"/>
    <property type="match status" value="1"/>
</dbReference>
<dbReference type="SMART" id="SM00054">
    <property type="entry name" value="EFh"/>
    <property type="match status" value="2"/>
</dbReference>
<dbReference type="PROSITE" id="PS50222">
    <property type="entry name" value="EF_HAND_2"/>
    <property type="match status" value="2"/>
</dbReference>
<evidence type="ECO:0000256" key="4">
    <source>
        <dbReference type="ARBA" id="ARBA00022837"/>
    </source>
</evidence>
<dbReference type="Gene3D" id="1.10.238.10">
    <property type="entry name" value="EF-hand"/>
    <property type="match status" value="1"/>
</dbReference>
<dbReference type="EMBL" id="JANAVB010016796">
    <property type="protein sequence ID" value="KAJ6831498.1"/>
    <property type="molecule type" value="Genomic_DNA"/>
</dbReference>
<dbReference type="InterPro" id="IPR002048">
    <property type="entry name" value="EF_hand_dom"/>
</dbReference>
<dbReference type="PANTHER" id="PTHR10891">
    <property type="entry name" value="EF-HAND CALCIUM-BINDING DOMAIN CONTAINING PROTEIN"/>
    <property type="match status" value="1"/>
</dbReference>
<dbReference type="CDD" id="cd00051">
    <property type="entry name" value="EFh"/>
    <property type="match status" value="1"/>
</dbReference>
<evidence type="ECO:0000256" key="2">
    <source>
        <dbReference type="ARBA" id="ARBA00022723"/>
    </source>
</evidence>
<evidence type="ECO:0000259" key="6">
    <source>
        <dbReference type="PROSITE" id="PS50222"/>
    </source>
</evidence>
<keyword evidence="4" id="KW-0106">Calcium</keyword>
<evidence type="ECO:0000313" key="7">
    <source>
        <dbReference type="EMBL" id="KAJ6831498.1"/>
    </source>
</evidence>
<keyword evidence="2" id="KW-0479">Metal-binding</keyword>
<dbReference type="FunFam" id="1.10.238.10:FF:000089">
    <property type="entry name" value="calmodulin-like protein 3"/>
    <property type="match status" value="1"/>
</dbReference>
<dbReference type="Proteomes" id="UP001140949">
    <property type="component" value="Unassembled WGS sequence"/>
</dbReference>
<dbReference type="AlphaFoldDB" id="A0AAX6GT76"/>
<feature type="region of interest" description="Disordered" evidence="5">
    <location>
        <begin position="1"/>
        <end position="57"/>
    </location>
</feature>
<gene>
    <name evidence="7" type="ORF">M6B38_348680</name>
</gene>
<dbReference type="PROSITE" id="PS00018">
    <property type="entry name" value="EF_HAND_1"/>
    <property type="match status" value="2"/>
</dbReference>
<organism evidence="7 8">
    <name type="scientific">Iris pallida</name>
    <name type="common">Sweet iris</name>
    <dbReference type="NCBI Taxonomy" id="29817"/>
    <lineage>
        <taxon>Eukaryota</taxon>
        <taxon>Viridiplantae</taxon>
        <taxon>Streptophyta</taxon>
        <taxon>Embryophyta</taxon>
        <taxon>Tracheophyta</taxon>
        <taxon>Spermatophyta</taxon>
        <taxon>Magnoliopsida</taxon>
        <taxon>Liliopsida</taxon>
        <taxon>Asparagales</taxon>
        <taxon>Iridaceae</taxon>
        <taxon>Iridoideae</taxon>
        <taxon>Irideae</taxon>
        <taxon>Iris</taxon>
    </lineage>
</organism>